<evidence type="ECO:0000256" key="1">
    <source>
        <dbReference type="SAM" id="MobiDB-lite"/>
    </source>
</evidence>
<feature type="compositionally biased region" description="Basic residues" evidence="1">
    <location>
        <begin position="359"/>
        <end position="369"/>
    </location>
</feature>
<evidence type="ECO:0000313" key="3">
    <source>
        <dbReference type="Proteomes" id="UP000807025"/>
    </source>
</evidence>
<dbReference type="Proteomes" id="UP000807025">
    <property type="component" value="Unassembled WGS sequence"/>
</dbReference>
<sequence>MSAGIFRPPMPNQAVATLLLIENSRTMASLWSDLRDRYLQPLVETLERSYPPVPTTMFVLPSLPPTDDPSLYSAVHHQSNGLHNGLRDIRFNYDPSNRLTPARISTGIDLLASTKFQGQAAALHLVIVAATAPSEDPTGLELGLPPEGGSVWHLLAEKMSQADILCHIVLASSQNMSSLTSMFDETIRLQKNVEVAPWFPTDQESYITRLSSRPGLHGYSHLVSAPYSPPPLPCSPPDIPNATNSMHHQEQLAPLATVKVEASPSTSLVSQLQQVHGLTKKKVYGTKPARQPFFRDERPPAQHPVPLPLKLASIPPAIIDVPTQTATSPQPRDGRAPSHSRVDRFMRLNQGSPTDQHPRLRGRWSRRGSRLSSPEGDVLPSPGSLSSLSEMSSATSYFSSTVPSPVSPSATIDDVYQVQPIIQTTSPGLMIPGDGGVIPEPPWLQHQQQHAFPEAAAYSTKPHQAPRAVLPANRNGAMVADQPYYHTTMQYKYTTSPSTPSLNPYDPARPPTLSEEQQHFPSSPQNIGMPAPASRRTTVPLSGKALPSHASVAERVPRSKSFSKSAMTLPASSLDPNFDTLPPLSPEDGDKPFFIFEQNQSDPPPTTTALFNSSMATRGPIQQQTEPLVRDHRSYEADQRQIISSPSPQTTPPMSYYDHAGFYQLNYSQQYTRENTDYIQPVVNTSSSLTGWAG</sequence>
<organism evidence="2 3">
    <name type="scientific">Pleurotus eryngii</name>
    <name type="common">Boletus of the steppes</name>
    <dbReference type="NCBI Taxonomy" id="5323"/>
    <lineage>
        <taxon>Eukaryota</taxon>
        <taxon>Fungi</taxon>
        <taxon>Dikarya</taxon>
        <taxon>Basidiomycota</taxon>
        <taxon>Agaricomycotina</taxon>
        <taxon>Agaricomycetes</taxon>
        <taxon>Agaricomycetidae</taxon>
        <taxon>Agaricales</taxon>
        <taxon>Pleurotineae</taxon>
        <taxon>Pleurotaceae</taxon>
        <taxon>Pleurotus</taxon>
    </lineage>
</organism>
<feature type="compositionally biased region" description="Basic and acidic residues" evidence="1">
    <location>
        <begin position="332"/>
        <end position="341"/>
    </location>
</feature>
<comment type="caution">
    <text evidence="2">The sequence shown here is derived from an EMBL/GenBank/DDBJ whole genome shotgun (WGS) entry which is preliminary data.</text>
</comment>
<evidence type="ECO:0000313" key="2">
    <source>
        <dbReference type="EMBL" id="KAF9496906.1"/>
    </source>
</evidence>
<name>A0A9P6A470_PLEER</name>
<keyword evidence="3" id="KW-1185">Reference proteome</keyword>
<proteinExistence type="predicted"/>
<feature type="region of interest" description="Disordered" evidence="1">
    <location>
        <begin position="347"/>
        <end position="389"/>
    </location>
</feature>
<evidence type="ECO:0008006" key="4">
    <source>
        <dbReference type="Google" id="ProtNLM"/>
    </source>
</evidence>
<feature type="region of interest" description="Disordered" evidence="1">
    <location>
        <begin position="495"/>
        <end position="568"/>
    </location>
</feature>
<dbReference type="OrthoDB" id="3263163at2759"/>
<feature type="compositionally biased region" description="Low complexity" evidence="1">
    <location>
        <begin position="379"/>
        <end position="389"/>
    </location>
</feature>
<dbReference type="AlphaFoldDB" id="A0A9P6A470"/>
<accession>A0A9P6A470</accession>
<dbReference type="EMBL" id="MU154548">
    <property type="protein sequence ID" value="KAF9496906.1"/>
    <property type="molecule type" value="Genomic_DNA"/>
</dbReference>
<feature type="region of interest" description="Disordered" evidence="1">
    <location>
        <begin position="322"/>
        <end position="341"/>
    </location>
</feature>
<protein>
    <recommendedName>
        <fullName evidence="4">Mediator of RNA polymerase II transcription subunit 25</fullName>
    </recommendedName>
</protein>
<gene>
    <name evidence="2" type="ORF">BDN71DRAFT_1495034</name>
</gene>
<reference evidence="2" key="1">
    <citation type="submission" date="2020-11" db="EMBL/GenBank/DDBJ databases">
        <authorList>
            <consortium name="DOE Joint Genome Institute"/>
            <person name="Ahrendt S."/>
            <person name="Riley R."/>
            <person name="Andreopoulos W."/>
            <person name="Labutti K."/>
            <person name="Pangilinan J."/>
            <person name="Ruiz-Duenas F.J."/>
            <person name="Barrasa J.M."/>
            <person name="Sanchez-Garcia M."/>
            <person name="Camarero S."/>
            <person name="Miyauchi S."/>
            <person name="Serrano A."/>
            <person name="Linde D."/>
            <person name="Babiker R."/>
            <person name="Drula E."/>
            <person name="Ayuso-Fernandez I."/>
            <person name="Pacheco R."/>
            <person name="Padilla G."/>
            <person name="Ferreira P."/>
            <person name="Barriuso J."/>
            <person name="Kellner H."/>
            <person name="Castanera R."/>
            <person name="Alfaro M."/>
            <person name="Ramirez L."/>
            <person name="Pisabarro A.G."/>
            <person name="Kuo A."/>
            <person name="Tritt A."/>
            <person name="Lipzen A."/>
            <person name="He G."/>
            <person name="Yan M."/>
            <person name="Ng V."/>
            <person name="Cullen D."/>
            <person name="Martin F."/>
            <person name="Rosso M.-N."/>
            <person name="Henrissat B."/>
            <person name="Hibbett D."/>
            <person name="Martinez A.T."/>
            <person name="Grigoriev I.V."/>
        </authorList>
    </citation>
    <scope>NUCLEOTIDE SEQUENCE</scope>
    <source>
        <strain evidence="2">ATCC 90797</strain>
    </source>
</reference>